<reference evidence="2" key="1">
    <citation type="submission" date="2021-02" db="EMBL/GenBank/DDBJ databases">
        <authorList>
            <person name="Dougan E. K."/>
            <person name="Rhodes N."/>
            <person name="Thang M."/>
            <person name="Chan C."/>
        </authorList>
    </citation>
    <scope>NUCLEOTIDE SEQUENCE</scope>
</reference>
<evidence type="ECO:0000256" key="1">
    <source>
        <dbReference type="SAM" id="MobiDB-lite"/>
    </source>
</evidence>
<dbReference type="AlphaFoldDB" id="A0A813L842"/>
<name>A0A813L842_POLGL</name>
<dbReference type="EMBL" id="CAJNNW010034630">
    <property type="protein sequence ID" value="CAE8723332.1"/>
    <property type="molecule type" value="Genomic_DNA"/>
</dbReference>
<sequence>EMDESCSVKIWELQRRATIFHTEWHAPFLPHDGDKRWRWVDDTFQKHRWTRPSERGESADAERPPLSSQEGWVPGGQWSVQSAADGTGDADGWQYAIDFHRGDDWWGPMNGGSHVRRRLWVRKFVKPFISPSTPECEAGSPDSQAACCTSRGKSSGLLC</sequence>
<evidence type="ECO:0008006" key="4">
    <source>
        <dbReference type="Google" id="ProtNLM"/>
    </source>
</evidence>
<comment type="caution">
    <text evidence="2">The sequence shown here is derived from an EMBL/GenBank/DDBJ whole genome shotgun (WGS) entry which is preliminary data.</text>
</comment>
<feature type="compositionally biased region" description="Basic and acidic residues" evidence="1">
    <location>
        <begin position="50"/>
        <end position="63"/>
    </location>
</feature>
<protein>
    <recommendedName>
        <fullName evidence="4">Peroxin/Ferlin domain-containing protein</fullName>
    </recommendedName>
</protein>
<evidence type="ECO:0000313" key="3">
    <source>
        <dbReference type="Proteomes" id="UP000626109"/>
    </source>
</evidence>
<feature type="region of interest" description="Disordered" evidence="1">
    <location>
        <begin position="50"/>
        <end position="86"/>
    </location>
</feature>
<organism evidence="2 3">
    <name type="scientific">Polarella glacialis</name>
    <name type="common">Dinoflagellate</name>
    <dbReference type="NCBI Taxonomy" id="89957"/>
    <lineage>
        <taxon>Eukaryota</taxon>
        <taxon>Sar</taxon>
        <taxon>Alveolata</taxon>
        <taxon>Dinophyceae</taxon>
        <taxon>Suessiales</taxon>
        <taxon>Suessiaceae</taxon>
        <taxon>Polarella</taxon>
    </lineage>
</organism>
<gene>
    <name evidence="2" type="ORF">PGLA2088_LOCUS43062</name>
</gene>
<feature type="non-terminal residue" evidence="2">
    <location>
        <position position="159"/>
    </location>
</feature>
<evidence type="ECO:0000313" key="2">
    <source>
        <dbReference type="EMBL" id="CAE8723332.1"/>
    </source>
</evidence>
<accession>A0A813L842</accession>
<dbReference type="Proteomes" id="UP000626109">
    <property type="component" value="Unassembled WGS sequence"/>
</dbReference>
<proteinExistence type="predicted"/>